<dbReference type="OrthoDB" id="1467772at2"/>
<sequence length="250" mass="29350">MLNLLKKYIVDSQIYVSLMGTLLTLFFMAERIPFRSALILLIFLTFLNGYLYTKYQMTRRLFGYVLLFNTLTFIFCVTVIIHRHHPESLIKWLFIIILGFLYNTQFLNTFIRKIPFIKIFHVALVWALINSWLIMPVIQWDVFFITFFLVSGLILPFDIRDMQYDTVTTFPQIIGIQNTKYLAYLLLFFSSLIAVFSLQPDFAICYSLSVAVGFIFIYFAQPSRADAYYSFGVETVSGLPFLLHLLQKLF</sequence>
<dbReference type="AlphaFoldDB" id="A0A1S6Z3H4"/>
<dbReference type="RefSeq" id="WP_009090521.1">
    <property type="nucleotide sequence ID" value="NZ_AP022313.1"/>
</dbReference>
<proteinExistence type="predicted"/>
<reference evidence="1 2" key="1">
    <citation type="submission" date="2016-02" db="EMBL/GenBank/DDBJ databases">
        <authorList>
            <person name="Nicholson A.C."/>
            <person name="Humrighouse B.W."/>
            <person name="Loparev V."/>
            <person name="Emery B."/>
            <person name="Graziano J."/>
            <person name="McQuiston J.R."/>
        </authorList>
    </citation>
    <scope>NUCLEOTIDE SEQUENCE [LARGE SCALE GENOMIC DNA]</scope>
    <source>
        <strain evidence="1 2">E6809</strain>
    </source>
</reference>
<protein>
    <recommendedName>
        <fullName evidence="3">Prenyltransferase</fullName>
    </recommendedName>
</protein>
<evidence type="ECO:0008006" key="3">
    <source>
        <dbReference type="Google" id="ProtNLM"/>
    </source>
</evidence>
<evidence type="ECO:0000313" key="2">
    <source>
        <dbReference type="Proteomes" id="UP000189738"/>
    </source>
</evidence>
<name>A0A1S6Z3H4_9FLAO</name>
<dbReference type="EMBL" id="CP014339">
    <property type="protein sequence ID" value="AQX52160.1"/>
    <property type="molecule type" value="Genomic_DNA"/>
</dbReference>
<gene>
    <name evidence="1" type="ORF">AYC66_16395</name>
</gene>
<evidence type="ECO:0000313" key="1">
    <source>
        <dbReference type="EMBL" id="AQX52160.1"/>
    </source>
</evidence>
<accession>A0A1S6Z3H4</accession>
<organism evidence="1 2">
    <name type="scientific">Elizabethkingia anophelis</name>
    <dbReference type="NCBI Taxonomy" id="1117645"/>
    <lineage>
        <taxon>Bacteria</taxon>
        <taxon>Pseudomonadati</taxon>
        <taxon>Bacteroidota</taxon>
        <taxon>Flavobacteriia</taxon>
        <taxon>Flavobacteriales</taxon>
        <taxon>Weeksellaceae</taxon>
        <taxon>Elizabethkingia</taxon>
    </lineage>
</organism>
<dbReference type="Proteomes" id="UP000189738">
    <property type="component" value="Chromosome"/>
</dbReference>
<dbReference type="GeneID" id="56683743"/>